<accession>A0A0W8FSS0</accession>
<protein>
    <recommendedName>
        <fullName evidence="2">DUF2845 domain-containing protein</fullName>
    </recommendedName>
</protein>
<evidence type="ECO:0008006" key="2">
    <source>
        <dbReference type="Google" id="ProtNLM"/>
    </source>
</evidence>
<comment type="caution">
    <text evidence="1">The sequence shown here is derived from an EMBL/GenBank/DDBJ whole genome shotgun (WGS) entry which is preliminary data.</text>
</comment>
<name>A0A0W8FSS0_9ZZZZ</name>
<dbReference type="EMBL" id="LNQE01000878">
    <property type="protein sequence ID" value="KUG23927.1"/>
    <property type="molecule type" value="Genomic_DNA"/>
</dbReference>
<reference evidence="1" key="1">
    <citation type="journal article" date="2015" name="Proc. Natl. Acad. Sci. U.S.A.">
        <title>Networks of energetic and metabolic interactions define dynamics in microbial communities.</title>
        <authorList>
            <person name="Embree M."/>
            <person name="Liu J.K."/>
            <person name="Al-Bassam M.M."/>
            <person name="Zengler K."/>
        </authorList>
    </citation>
    <scope>NUCLEOTIDE SEQUENCE</scope>
</reference>
<proteinExistence type="predicted"/>
<sequence length="122" mass="13559">MKIYSAIIFPVVILFLLVSSVESMAFRCGNGLVTEGDSKSQVLATCGSPTSKEKSCENNQQHMTTDKYGKIKKVKKCGRKLETWSYNCGDNDFIYKIKFDDGKIINITTDGRGKGRSDCQAK</sequence>
<gene>
    <name evidence="1" type="ORF">ASZ90_006273</name>
</gene>
<dbReference type="AlphaFoldDB" id="A0A0W8FSS0"/>
<organism evidence="1">
    <name type="scientific">hydrocarbon metagenome</name>
    <dbReference type="NCBI Taxonomy" id="938273"/>
    <lineage>
        <taxon>unclassified sequences</taxon>
        <taxon>metagenomes</taxon>
        <taxon>ecological metagenomes</taxon>
    </lineage>
</organism>
<dbReference type="Pfam" id="PF11006">
    <property type="entry name" value="DUF2845"/>
    <property type="match status" value="1"/>
</dbReference>
<evidence type="ECO:0000313" key="1">
    <source>
        <dbReference type="EMBL" id="KUG23927.1"/>
    </source>
</evidence>
<dbReference type="InterPro" id="IPR021268">
    <property type="entry name" value="DUF2845"/>
</dbReference>